<dbReference type="Proteomes" id="UP000245125">
    <property type="component" value="Unassembled WGS sequence"/>
</dbReference>
<dbReference type="SUPFAM" id="SSF55347">
    <property type="entry name" value="Glyceraldehyde-3-phosphate dehydrogenase-like, C-terminal domain"/>
    <property type="match status" value="1"/>
</dbReference>
<dbReference type="PANTHER" id="PTHR43377:SF6">
    <property type="entry name" value="GFO_IDH_MOCA-LIKE OXIDOREDUCTASE N-TERMINAL DOMAIN-CONTAINING PROTEIN"/>
    <property type="match status" value="1"/>
</dbReference>
<sequence>MKDIKVGIIGCGYWGPNLIRNFNENYQTDLRYACDLNTERLERIKLRYPHVHATTDYKELLKDKGVDAVAVATPVFTHYNLVRDTLDAGKHVLVEKPLAPTVRESEKLVSLARKKGLVLMVDHTFIYTGAIRRIKEFISAGELGEMYYFDSVRVNLGLFQHDVNVIWDLAPHDISIMDFLVNEKAVDISATGAVHTPGGMEDVAYVTVRFSGGLIAHFHVNWMSPVKIRRIIIGGARKMVVFDDLDPAEKIKIYDKGIELSNANKNSVYQSMVQYRIGDMYAPAISNKEALKVEIEHLADCIKNGKTPVTDGEAGLRVVRLLEAADKSLKRGGAKIKL</sequence>
<evidence type="ECO:0000259" key="2">
    <source>
        <dbReference type="Pfam" id="PF22725"/>
    </source>
</evidence>
<keyword evidence="4" id="KW-1185">Reference proteome</keyword>
<evidence type="ECO:0000313" key="4">
    <source>
        <dbReference type="Proteomes" id="UP000245125"/>
    </source>
</evidence>
<proteinExistence type="predicted"/>
<dbReference type="Gene3D" id="3.30.360.10">
    <property type="entry name" value="Dihydrodipicolinate Reductase, domain 2"/>
    <property type="match status" value="1"/>
</dbReference>
<dbReference type="Gene3D" id="3.40.50.720">
    <property type="entry name" value="NAD(P)-binding Rossmann-like Domain"/>
    <property type="match status" value="1"/>
</dbReference>
<dbReference type="Pfam" id="PF01408">
    <property type="entry name" value="GFO_IDH_MocA"/>
    <property type="match status" value="1"/>
</dbReference>
<reference evidence="4" key="1">
    <citation type="submission" date="2018-03" db="EMBL/GenBank/DDBJ databases">
        <authorList>
            <person name="Zecchin S."/>
        </authorList>
    </citation>
    <scope>NUCLEOTIDE SEQUENCE [LARGE SCALE GENOMIC DNA]</scope>
</reference>
<accession>A0A2U3QF24</accession>
<dbReference type="EMBL" id="OUUY01000057">
    <property type="protein sequence ID" value="SPQ00026.1"/>
    <property type="molecule type" value="Genomic_DNA"/>
</dbReference>
<dbReference type="InterPro" id="IPR036291">
    <property type="entry name" value="NAD(P)-bd_dom_sf"/>
</dbReference>
<dbReference type="OrthoDB" id="9815825at2"/>
<dbReference type="InterPro" id="IPR000683">
    <property type="entry name" value="Gfo/Idh/MocA-like_OxRdtase_N"/>
</dbReference>
<dbReference type="AlphaFoldDB" id="A0A2U3QF24"/>
<feature type="domain" description="Gfo/Idh/MocA-like oxidoreductase N-terminal" evidence="1">
    <location>
        <begin position="4"/>
        <end position="123"/>
    </location>
</feature>
<dbReference type="GO" id="GO:0000166">
    <property type="term" value="F:nucleotide binding"/>
    <property type="evidence" value="ECO:0007669"/>
    <property type="project" value="InterPro"/>
</dbReference>
<dbReference type="PANTHER" id="PTHR43377">
    <property type="entry name" value="BILIVERDIN REDUCTASE A"/>
    <property type="match status" value="1"/>
</dbReference>
<dbReference type="InterPro" id="IPR051450">
    <property type="entry name" value="Gfo/Idh/MocA_Oxidoreductases"/>
</dbReference>
<dbReference type="SUPFAM" id="SSF51735">
    <property type="entry name" value="NAD(P)-binding Rossmann-fold domains"/>
    <property type="match status" value="1"/>
</dbReference>
<dbReference type="InterPro" id="IPR055170">
    <property type="entry name" value="GFO_IDH_MocA-like_dom"/>
</dbReference>
<evidence type="ECO:0000259" key="1">
    <source>
        <dbReference type="Pfam" id="PF01408"/>
    </source>
</evidence>
<dbReference type="Pfam" id="PF22725">
    <property type="entry name" value="GFO_IDH_MocA_C3"/>
    <property type="match status" value="1"/>
</dbReference>
<gene>
    <name evidence="3" type="ORF">NBG4_150027</name>
</gene>
<organism evidence="3 4">
    <name type="scientific">Candidatus Sulfobium mesophilum</name>
    <dbReference type="NCBI Taxonomy" id="2016548"/>
    <lineage>
        <taxon>Bacteria</taxon>
        <taxon>Pseudomonadati</taxon>
        <taxon>Nitrospirota</taxon>
        <taxon>Nitrospiria</taxon>
        <taxon>Nitrospirales</taxon>
        <taxon>Nitrospiraceae</taxon>
        <taxon>Candidatus Sulfobium</taxon>
    </lineage>
</organism>
<protein>
    <submittedName>
        <fullName evidence="3">Oxidoreductase domain protein</fullName>
    </submittedName>
</protein>
<feature type="domain" description="GFO/IDH/MocA-like oxidoreductase" evidence="2">
    <location>
        <begin position="131"/>
        <end position="237"/>
    </location>
</feature>
<name>A0A2U3QF24_9BACT</name>
<evidence type="ECO:0000313" key="3">
    <source>
        <dbReference type="EMBL" id="SPQ00026.1"/>
    </source>
</evidence>